<sequence>MLQQLISRSPDLKRLRDEGYEIEIRSGYLIVKHIPYLDAMGKVNYGQLVSSLALSSDRTARPDSHIVYFSGGQPYDNNGQPIISITHSSQTMDLGGVLVNHMLSNKPIGGYNDYYEKVTTYSTIISAPAKAIDERVTEKTFKVIPDTDNDSVFQYIDTNSSRSNINAINSKLQNYRVGIVGLGGTGSYILDLVAKTPVSSIKLIDGDVLLQHNAFRSPGAITTAQLDQQVNKAVHFANIYSAMHKHIQAVPEFITAENLNYLDDLSFVFIAVDNNKVRKLVSDNLVKKNISFIDVGLGVEMVEDQLLGTLRITAGTPTKSDHLAIRIPNTDQRNDMYATNIQIADLNALNAALAVIKWKKIASFYQDLEEEHHSAYSINISKIFNEDSSASIR</sequence>
<proteinExistence type="predicted"/>
<feature type="domain" description="THIF-type NAD/FAD binding fold" evidence="1">
    <location>
        <begin position="170"/>
        <end position="296"/>
    </location>
</feature>
<gene>
    <name evidence="3" type="ORF">LX99_04788</name>
</gene>
<evidence type="ECO:0000259" key="1">
    <source>
        <dbReference type="Pfam" id="PF00899"/>
    </source>
</evidence>
<dbReference type="Pfam" id="PF20590">
    <property type="entry name" value="DUF6791"/>
    <property type="match status" value="1"/>
</dbReference>
<dbReference type="EMBL" id="QGHA01000017">
    <property type="protein sequence ID" value="PWK68264.1"/>
    <property type="molecule type" value="Genomic_DNA"/>
</dbReference>
<dbReference type="NCBIfam" id="NF004804">
    <property type="entry name" value="PRK06153.1-3"/>
    <property type="match status" value="1"/>
</dbReference>
<feature type="domain" description="DUF6791" evidence="2">
    <location>
        <begin position="10"/>
        <end position="158"/>
    </location>
</feature>
<evidence type="ECO:0000259" key="2">
    <source>
        <dbReference type="Pfam" id="PF20590"/>
    </source>
</evidence>
<reference evidence="3 4" key="1">
    <citation type="submission" date="2018-05" db="EMBL/GenBank/DDBJ databases">
        <title>Genomic Encyclopedia of Archaeal and Bacterial Type Strains, Phase II (KMG-II): from individual species to whole genera.</title>
        <authorList>
            <person name="Goeker M."/>
        </authorList>
    </citation>
    <scope>NUCLEOTIDE SEQUENCE [LARGE SCALE GENOMIC DNA]</scope>
    <source>
        <strain evidence="3 4">DSM 19975</strain>
    </source>
</reference>
<name>A0A316GUZ2_9SPHI</name>
<evidence type="ECO:0000313" key="4">
    <source>
        <dbReference type="Proteomes" id="UP000245678"/>
    </source>
</evidence>
<evidence type="ECO:0000313" key="3">
    <source>
        <dbReference type="EMBL" id="PWK68264.1"/>
    </source>
</evidence>
<dbReference type="NCBIfam" id="NF004805">
    <property type="entry name" value="PRK06153.1-4"/>
    <property type="match status" value="1"/>
</dbReference>
<protein>
    <submittedName>
        <fullName evidence="3">ThiF family protein</fullName>
    </submittedName>
</protein>
<dbReference type="Pfam" id="PF00899">
    <property type="entry name" value="ThiF"/>
    <property type="match status" value="1"/>
</dbReference>
<dbReference type="Gene3D" id="3.40.50.720">
    <property type="entry name" value="NAD(P)-binding Rossmann-like Domain"/>
    <property type="match status" value="1"/>
</dbReference>
<dbReference type="CDD" id="cd01483">
    <property type="entry name" value="E1_enzyme_family"/>
    <property type="match status" value="1"/>
</dbReference>
<dbReference type="InterPro" id="IPR046741">
    <property type="entry name" value="DUF6791"/>
</dbReference>
<dbReference type="AlphaFoldDB" id="A0A316GUZ2"/>
<dbReference type="InterPro" id="IPR000594">
    <property type="entry name" value="ThiF_NAD_FAD-bd"/>
</dbReference>
<dbReference type="RefSeq" id="WP_109610503.1">
    <property type="nucleotide sequence ID" value="NZ_QGHA01000017.1"/>
</dbReference>
<dbReference type="InterPro" id="IPR035985">
    <property type="entry name" value="Ubiquitin-activating_enz"/>
</dbReference>
<organism evidence="3 4">
    <name type="scientific">Mucilaginibacter oryzae</name>
    <dbReference type="NCBI Taxonomy" id="468058"/>
    <lineage>
        <taxon>Bacteria</taxon>
        <taxon>Pseudomonadati</taxon>
        <taxon>Bacteroidota</taxon>
        <taxon>Sphingobacteriia</taxon>
        <taxon>Sphingobacteriales</taxon>
        <taxon>Sphingobacteriaceae</taxon>
        <taxon>Mucilaginibacter</taxon>
    </lineage>
</organism>
<dbReference type="GO" id="GO:0008641">
    <property type="term" value="F:ubiquitin-like modifier activating enzyme activity"/>
    <property type="evidence" value="ECO:0007669"/>
    <property type="project" value="InterPro"/>
</dbReference>
<comment type="caution">
    <text evidence="3">The sequence shown here is derived from an EMBL/GenBank/DDBJ whole genome shotgun (WGS) entry which is preliminary data.</text>
</comment>
<dbReference type="SUPFAM" id="SSF69572">
    <property type="entry name" value="Activating enzymes of the ubiquitin-like proteins"/>
    <property type="match status" value="1"/>
</dbReference>
<accession>A0A316GUZ2</accession>
<dbReference type="Proteomes" id="UP000245678">
    <property type="component" value="Unassembled WGS sequence"/>
</dbReference>
<keyword evidence="4" id="KW-1185">Reference proteome</keyword>